<evidence type="ECO:0000256" key="2">
    <source>
        <dbReference type="ARBA" id="ARBA00022723"/>
    </source>
</evidence>
<dbReference type="Proteomes" id="UP000428333">
    <property type="component" value="Linkage Group LG09"/>
</dbReference>
<evidence type="ECO:0000256" key="1">
    <source>
        <dbReference type="ARBA" id="ARBA00011062"/>
    </source>
</evidence>
<dbReference type="HAMAP" id="MF_00060">
    <property type="entry name" value="SurE"/>
    <property type="match status" value="1"/>
</dbReference>
<keyword evidence="7" id="KW-1185">Reference proteome</keyword>
<organism evidence="6 7">
    <name type="scientific">Rhododendron williamsianum</name>
    <dbReference type="NCBI Taxonomy" id="262921"/>
    <lineage>
        <taxon>Eukaryota</taxon>
        <taxon>Viridiplantae</taxon>
        <taxon>Streptophyta</taxon>
        <taxon>Embryophyta</taxon>
        <taxon>Tracheophyta</taxon>
        <taxon>Spermatophyta</taxon>
        <taxon>Magnoliopsida</taxon>
        <taxon>eudicotyledons</taxon>
        <taxon>Gunneridae</taxon>
        <taxon>Pentapetalae</taxon>
        <taxon>asterids</taxon>
        <taxon>Ericales</taxon>
        <taxon>Ericaceae</taxon>
        <taxon>Ericoideae</taxon>
        <taxon>Rhodoreae</taxon>
        <taxon>Rhododendron</taxon>
    </lineage>
</organism>
<dbReference type="Pfam" id="PF01975">
    <property type="entry name" value="SurE"/>
    <property type="match status" value="2"/>
</dbReference>
<evidence type="ECO:0000313" key="7">
    <source>
        <dbReference type="Proteomes" id="UP000428333"/>
    </source>
</evidence>
<dbReference type="InterPro" id="IPR036523">
    <property type="entry name" value="SurE-like_sf"/>
</dbReference>
<keyword evidence="4" id="KW-0472">Membrane</keyword>
<gene>
    <name evidence="6" type="ORF">C3L33_14912</name>
</gene>
<dbReference type="GO" id="GO:0046872">
    <property type="term" value="F:metal ion binding"/>
    <property type="evidence" value="ECO:0007669"/>
    <property type="project" value="UniProtKB-KW"/>
</dbReference>
<accession>A0A6A4L6N1</accession>
<feature type="non-terminal residue" evidence="6">
    <location>
        <position position="1"/>
    </location>
</feature>
<dbReference type="GO" id="GO:0005829">
    <property type="term" value="C:cytosol"/>
    <property type="evidence" value="ECO:0007669"/>
    <property type="project" value="TreeGrafter"/>
</dbReference>
<keyword evidence="2" id="KW-0479">Metal-binding</keyword>
<dbReference type="PANTHER" id="PTHR30457:SF0">
    <property type="entry name" value="PHOSPHATASE, PUTATIVE (AFU_ORTHOLOGUE AFUA_4G01070)-RELATED"/>
    <property type="match status" value="1"/>
</dbReference>
<dbReference type="GO" id="GO:0008252">
    <property type="term" value="F:nucleotidase activity"/>
    <property type="evidence" value="ECO:0007669"/>
    <property type="project" value="InterPro"/>
</dbReference>
<evidence type="ECO:0000256" key="4">
    <source>
        <dbReference type="SAM" id="Phobius"/>
    </source>
</evidence>
<feature type="transmembrane region" description="Helical" evidence="4">
    <location>
        <begin position="256"/>
        <end position="274"/>
    </location>
</feature>
<keyword evidence="4" id="KW-0812">Transmembrane</keyword>
<dbReference type="Gene3D" id="3.40.1210.10">
    <property type="entry name" value="Survival protein SurE-like phosphatase/nucleotidase"/>
    <property type="match status" value="2"/>
</dbReference>
<dbReference type="PANTHER" id="PTHR30457">
    <property type="entry name" value="5'-NUCLEOTIDASE SURE"/>
    <property type="match status" value="1"/>
</dbReference>
<feature type="domain" description="Survival protein SurE-like phosphatase/nucleotidase" evidence="5">
    <location>
        <begin position="159"/>
        <end position="255"/>
    </location>
</feature>
<dbReference type="EMBL" id="QEFC01002305">
    <property type="protein sequence ID" value="KAE9453172.1"/>
    <property type="molecule type" value="Genomic_DNA"/>
</dbReference>
<dbReference type="SUPFAM" id="SSF64167">
    <property type="entry name" value="SurE-like"/>
    <property type="match status" value="2"/>
</dbReference>
<evidence type="ECO:0000256" key="3">
    <source>
        <dbReference type="ARBA" id="ARBA00022801"/>
    </source>
</evidence>
<proteinExistence type="inferred from homology"/>
<comment type="similarity">
    <text evidence="1">Belongs to the SurE nucleotidase family.</text>
</comment>
<dbReference type="InterPro" id="IPR002828">
    <property type="entry name" value="SurE-like_Pase/nucleotidase"/>
</dbReference>
<evidence type="ECO:0000313" key="6">
    <source>
        <dbReference type="EMBL" id="KAE9453172.1"/>
    </source>
</evidence>
<dbReference type="AlphaFoldDB" id="A0A6A4L6N1"/>
<protein>
    <recommendedName>
        <fullName evidence="5">Survival protein SurE-like phosphatase/nucleotidase domain-containing protein</fullName>
    </recommendedName>
</protein>
<dbReference type="OrthoDB" id="202825at2759"/>
<evidence type="ECO:0000259" key="5">
    <source>
        <dbReference type="Pfam" id="PF01975"/>
    </source>
</evidence>
<dbReference type="InterPro" id="IPR030048">
    <property type="entry name" value="SurE"/>
</dbReference>
<feature type="domain" description="Survival protein SurE-like phosphatase/nucleotidase" evidence="5">
    <location>
        <begin position="13"/>
        <end position="116"/>
    </location>
</feature>
<keyword evidence="4" id="KW-1133">Transmembrane helix</keyword>
<sequence>MGSNDGAGDRPTIMVTNDDGIDAPGLQALVRVLVSTNRFKVLVCAPDSEKSAVSHSITWRHAVSVKRVDIGGATAFAVSGTPADCTSLGISKALFPSVPDLVISGINMGSNCGYDIAIAFINDVACTKYTYIHSSYLCMYTPVPCLLILVAALIGSHSNCSVYSGTVAGAREAFFNGVPSLSLSYHWYLALPYNCNASFGKKGWVRGASTIRDFTLAAEACLPIIYAILAEINNKTYPNTCFLNIDLPTNVVNHKVNLRLAGGFVVIMFVWVLLQGYKLTKQGKSFNKMGWRQVTSDTQGGKMLSTMTMETNSITSTDVDLPTISGESLLFKRAVSFFLSGCLFVRRAHVDDNDTDFRCLQKGYITVTALGALSDAASDCQAYLKEWLPGVAPRFSSSAL</sequence>
<name>A0A6A4L6N1_9ERIC</name>
<reference evidence="6 7" key="1">
    <citation type="journal article" date="2019" name="Genome Biol. Evol.">
        <title>The Rhododendron genome and chromosomal organization provide insight into shared whole-genome duplications across the heath family (Ericaceae).</title>
        <authorList>
            <person name="Soza V.L."/>
            <person name="Lindsley D."/>
            <person name="Waalkes A."/>
            <person name="Ramage E."/>
            <person name="Patwardhan R.P."/>
            <person name="Burton J.N."/>
            <person name="Adey A."/>
            <person name="Kumar A."/>
            <person name="Qiu R."/>
            <person name="Shendure J."/>
            <person name="Hall B."/>
        </authorList>
    </citation>
    <scope>NUCLEOTIDE SEQUENCE [LARGE SCALE GENOMIC DNA]</scope>
    <source>
        <strain evidence="6">RSF 1966-606</strain>
    </source>
</reference>
<keyword evidence="3" id="KW-0378">Hydrolase</keyword>
<comment type="caution">
    <text evidence="6">The sequence shown here is derived from an EMBL/GenBank/DDBJ whole genome shotgun (WGS) entry which is preliminary data.</text>
</comment>